<feature type="compositionally biased region" description="Gly residues" evidence="3">
    <location>
        <begin position="814"/>
        <end position="826"/>
    </location>
</feature>
<feature type="compositionally biased region" description="Basic and acidic residues" evidence="3">
    <location>
        <begin position="544"/>
        <end position="563"/>
    </location>
</feature>
<gene>
    <name evidence="6" type="ORF">GLX27_000568</name>
</gene>
<dbReference type="SUPFAM" id="SSF48403">
    <property type="entry name" value="Ankyrin repeat"/>
    <property type="match status" value="1"/>
</dbReference>
<keyword evidence="1 2" id="KW-0040">ANK repeat</keyword>
<organism evidence="6 7">
    <name type="scientific">Malassezia furfur</name>
    <name type="common">Pityriasis versicolor infection agent</name>
    <name type="synonym">Pityrosporum furfur</name>
    <dbReference type="NCBI Taxonomy" id="55194"/>
    <lineage>
        <taxon>Eukaryota</taxon>
        <taxon>Fungi</taxon>
        <taxon>Dikarya</taxon>
        <taxon>Basidiomycota</taxon>
        <taxon>Ustilaginomycotina</taxon>
        <taxon>Malasseziomycetes</taxon>
        <taxon>Malasseziales</taxon>
        <taxon>Malasseziaceae</taxon>
        <taxon>Malassezia</taxon>
    </lineage>
</organism>
<proteinExistence type="predicted"/>
<dbReference type="Proteomes" id="UP000818624">
    <property type="component" value="Chromosome 1"/>
</dbReference>
<evidence type="ECO:0000256" key="2">
    <source>
        <dbReference type="PROSITE-ProRule" id="PRU00023"/>
    </source>
</evidence>
<keyword evidence="4" id="KW-0472">Membrane</keyword>
<dbReference type="InterPro" id="IPR002909">
    <property type="entry name" value="IPT_dom"/>
</dbReference>
<dbReference type="EMBL" id="CP046234">
    <property type="protein sequence ID" value="WFD45941.1"/>
    <property type="molecule type" value="Genomic_DNA"/>
</dbReference>
<feature type="domain" description="IPT/TIG" evidence="5">
    <location>
        <begin position="685"/>
        <end position="774"/>
    </location>
</feature>
<keyword evidence="7" id="KW-1185">Reference proteome</keyword>
<feature type="repeat" description="ANK" evidence="2">
    <location>
        <begin position="898"/>
        <end position="930"/>
    </location>
</feature>
<dbReference type="SMART" id="SM00429">
    <property type="entry name" value="IPT"/>
    <property type="match status" value="1"/>
</dbReference>
<dbReference type="InterPro" id="IPR036770">
    <property type="entry name" value="Ankyrin_rpt-contain_sf"/>
</dbReference>
<feature type="region of interest" description="Disordered" evidence="3">
    <location>
        <begin position="1083"/>
        <end position="1133"/>
    </location>
</feature>
<dbReference type="InterPro" id="IPR013783">
    <property type="entry name" value="Ig-like_fold"/>
</dbReference>
<dbReference type="SUPFAM" id="SSF81296">
    <property type="entry name" value="E set domains"/>
    <property type="match status" value="1"/>
</dbReference>
<feature type="compositionally biased region" description="Acidic residues" evidence="3">
    <location>
        <begin position="1001"/>
        <end position="1018"/>
    </location>
</feature>
<sequence length="1246" mass="135222">MMVATGPVVNGVISSQPNRPSDFDPHLSDRSIPTPPSLTSESSPESYNDLEDTAVDQTEFFSPFQHRESSVAPSDEDFGIDWRKPSSAISYSSPLDGMARNRSHANGYSVLLDESSHTYGHDAPQAKLNGYGNAESSSMNTEQSAHPWLPHSLDGGAQHAHMFGAGPSLTSHTMPGGIAMHDRGDSIFTSMIDENHCAPPAAFETNATPSPSTEAMSHAFQQTSVPYGMSSIAPRKLSEQMLPAPHNGTPTAAPSTLNEGELGMSTTHVVRPDRHALPGEMEIHIHGIPATGAKSRVETQIRMRMELVARNGNEGDGGVAWERIGSFTHIKVPPLSGTKRKSKKHKKTVPGDSVLYMEANVINATPPHNQVYVCNNCRERERKRADRKKSKKLYSSAVPTEEEVRALGIDVDAPNALELAMERMGEEERKHAVLFNCGDYIDFHDGEAIISTRITCYCRHHREKVGFRIVFTLRNHLGEFIATGSTPPIMIMDDHKSVTQAGATPRPPRQFETNRGVSDMDERRASMSLSPQGAHTSLAGDGPSRARDRAKPYDDRRRARGSRDASSNPPMDPSSASFMLDPSRHFLWNSMAMQGSAQDAPNAALTQPMNDAAGVAPGATSPLSGVGTTQLLTTPLPSELLGTSNAAADMAFEPLFGTQTSAHMHEQRNDSLAPMSDAPQPLDHEPRITKLIPAEGPTTGGIEITVLGENFVEGLQCVFGDTPCSYTRVWASTTLVCVLPPRFRPGPVIVTLQRSATDPAPAIANQPLQLFTYIDATDRALMELALQVVGLQMTGQMASARDIAMRIVNSSQNGDGGSGAGSGGSGNVPQNQASDQAPDVSSLLAYGLRLCGTHNTARPSVQDSIMGFLSLLDVPIDDAARPARRALPLPAIHACNRRGQTLLHLAVIHNFHRLAQDLLRRGCPVNAQDANGYTALHFAALHGSLLTTRILLEHGASPYIANAEGLAPMDVARSSEMVDTENVLAEYIAETQDLAGFSDATDSEDEEDEDEDEDEDEERTPTHVPRAVFDEEDVSDAESDASSDAAISFAELAALHRASQKTPPVESPRNSWHFGLLRRWSPGYADDDERKDDKPARSTATTPTNASSLSPSQLLSPPPTYDEATLDDESSTSRHVFGEKLVTNADDPSRLRSLLHLDAPIRQAAKARRSMGSEMRQRWRSARERRAAKEDGAAVVRARPGVYDDRMLLWFWIPAMVSVFLVTVAIHYGPDLYHHTPLGRIFTLST</sequence>
<dbReference type="PANTHER" id="PTHR23335">
    <property type="entry name" value="CALMODULIN-BINDING TRANSCRIPTION ACTIVATOR CAMTA"/>
    <property type="match status" value="1"/>
</dbReference>
<keyword evidence="4" id="KW-1133">Transmembrane helix</keyword>
<dbReference type="PROSITE" id="PS50088">
    <property type="entry name" value="ANK_REPEAT"/>
    <property type="match status" value="2"/>
</dbReference>
<feature type="compositionally biased region" description="Low complexity" evidence="3">
    <location>
        <begin position="37"/>
        <end position="46"/>
    </location>
</feature>
<dbReference type="CDD" id="cd00102">
    <property type="entry name" value="IPT"/>
    <property type="match status" value="1"/>
</dbReference>
<name>A0ABY8EJV9_MALFU</name>
<feature type="region of interest" description="Disordered" evidence="3">
    <location>
        <begin position="1"/>
        <end position="49"/>
    </location>
</feature>
<dbReference type="InterPro" id="IPR002110">
    <property type="entry name" value="Ankyrin_rpt"/>
</dbReference>
<keyword evidence="4" id="KW-0812">Transmembrane</keyword>
<evidence type="ECO:0000256" key="1">
    <source>
        <dbReference type="ARBA" id="ARBA00023043"/>
    </source>
</evidence>
<accession>A0ABY8EJV9</accession>
<dbReference type="InterPro" id="IPR057962">
    <property type="entry name" value="SPT23_MGA2_DBD"/>
</dbReference>
<feature type="region of interest" description="Disordered" evidence="3">
    <location>
        <begin position="499"/>
        <end position="579"/>
    </location>
</feature>
<dbReference type="Gene3D" id="1.25.40.20">
    <property type="entry name" value="Ankyrin repeat-containing domain"/>
    <property type="match status" value="1"/>
</dbReference>
<evidence type="ECO:0000259" key="5">
    <source>
        <dbReference type="SMART" id="SM00429"/>
    </source>
</evidence>
<dbReference type="Pfam" id="PF12796">
    <property type="entry name" value="Ank_2"/>
    <property type="match status" value="1"/>
</dbReference>
<dbReference type="Gene3D" id="2.60.40.10">
    <property type="entry name" value="Immunoglobulins"/>
    <property type="match status" value="1"/>
</dbReference>
<feature type="transmembrane region" description="Helical" evidence="4">
    <location>
        <begin position="1207"/>
        <end position="1228"/>
    </location>
</feature>
<feature type="region of interest" description="Disordered" evidence="3">
    <location>
        <begin position="809"/>
        <end position="835"/>
    </location>
</feature>
<dbReference type="PROSITE" id="PS50297">
    <property type="entry name" value="ANK_REP_REGION"/>
    <property type="match status" value="2"/>
</dbReference>
<feature type="compositionally biased region" description="Acidic residues" evidence="3">
    <location>
        <begin position="1030"/>
        <end position="1041"/>
    </location>
</feature>
<dbReference type="SMART" id="SM00248">
    <property type="entry name" value="ANK"/>
    <property type="match status" value="2"/>
</dbReference>
<dbReference type="InterPro" id="IPR014756">
    <property type="entry name" value="Ig_E-set"/>
</dbReference>
<protein>
    <recommendedName>
        <fullName evidence="5">IPT/TIG domain-containing protein</fullName>
    </recommendedName>
</protein>
<feature type="region of interest" description="Disordered" evidence="3">
    <location>
        <begin position="995"/>
        <end position="1043"/>
    </location>
</feature>
<reference evidence="6 7" key="1">
    <citation type="journal article" date="2020" name="Elife">
        <title>Loss of centromere function drives karyotype evolution in closely related Malassezia species.</title>
        <authorList>
            <person name="Sankaranarayanan S.R."/>
            <person name="Ianiri G."/>
            <person name="Coelho M.A."/>
            <person name="Reza M.H."/>
            <person name="Thimmappa B.C."/>
            <person name="Ganguly P."/>
            <person name="Vadnala R.N."/>
            <person name="Sun S."/>
            <person name="Siddharthan R."/>
            <person name="Tellgren-Roth C."/>
            <person name="Dawson T.L."/>
            <person name="Heitman J."/>
            <person name="Sanyal K."/>
        </authorList>
    </citation>
    <scope>NUCLEOTIDE SEQUENCE [LARGE SCALE GENOMIC DNA]</scope>
    <source>
        <strain evidence="6">CBS14141</strain>
    </source>
</reference>
<dbReference type="PANTHER" id="PTHR23335:SF1">
    <property type="entry name" value="CALMODULIN-BINDING TRANSCRIPTION ACTIVATOR, ISOFORM F"/>
    <property type="match status" value="1"/>
</dbReference>
<dbReference type="Pfam" id="PF25603">
    <property type="entry name" value="SPT23_MGA2_DBD"/>
    <property type="match status" value="1"/>
</dbReference>
<evidence type="ECO:0000313" key="7">
    <source>
        <dbReference type="Proteomes" id="UP000818624"/>
    </source>
</evidence>
<dbReference type="Pfam" id="PF01833">
    <property type="entry name" value="TIG"/>
    <property type="match status" value="1"/>
</dbReference>
<evidence type="ECO:0000313" key="6">
    <source>
        <dbReference type="EMBL" id="WFD45941.1"/>
    </source>
</evidence>
<evidence type="ECO:0000256" key="3">
    <source>
        <dbReference type="SAM" id="MobiDB-lite"/>
    </source>
</evidence>
<evidence type="ECO:0000256" key="4">
    <source>
        <dbReference type="SAM" id="Phobius"/>
    </source>
</evidence>
<feature type="repeat" description="ANK" evidence="2">
    <location>
        <begin position="931"/>
        <end position="963"/>
    </location>
</feature>